<proteinExistence type="predicted"/>
<accession>A0A125W9R9</accession>
<keyword evidence="1" id="KW-0812">Transmembrane</keyword>
<keyword evidence="1" id="KW-1133">Transmembrane helix</keyword>
<evidence type="ECO:0000256" key="1">
    <source>
        <dbReference type="SAM" id="Phobius"/>
    </source>
</evidence>
<sequence length="41" mass="4826">MKKIIKHFMKPVEIFETLDDDIGMFLIISICTALIFTFFSK</sequence>
<gene>
    <name evidence="2" type="ORF">HMPREF9498_00271</name>
</gene>
<evidence type="ECO:0000313" key="3">
    <source>
        <dbReference type="Proteomes" id="UP000004846"/>
    </source>
</evidence>
<comment type="caution">
    <text evidence="2">The sequence shown here is derived from an EMBL/GenBank/DDBJ whole genome shotgun (WGS) entry which is preliminary data.</text>
</comment>
<name>A0A125W9R9_ENTFL</name>
<evidence type="ECO:0000313" key="2">
    <source>
        <dbReference type="EMBL" id="EFM84044.1"/>
    </source>
</evidence>
<feature type="transmembrane region" description="Helical" evidence="1">
    <location>
        <begin position="21"/>
        <end position="39"/>
    </location>
</feature>
<dbReference type="Proteomes" id="UP000004846">
    <property type="component" value="Unassembled WGS sequence"/>
</dbReference>
<protein>
    <submittedName>
        <fullName evidence="2">Uncharacterized protein</fullName>
    </submittedName>
</protein>
<organism evidence="2 3">
    <name type="scientific">Enterococcus faecalis TX4248</name>
    <dbReference type="NCBI Taxonomy" id="749495"/>
    <lineage>
        <taxon>Bacteria</taxon>
        <taxon>Bacillati</taxon>
        <taxon>Bacillota</taxon>
        <taxon>Bacilli</taxon>
        <taxon>Lactobacillales</taxon>
        <taxon>Enterococcaceae</taxon>
        <taxon>Enterococcus</taxon>
    </lineage>
</organism>
<keyword evidence="1" id="KW-0472">Membrane</keyword>
<dbReference type="HOGENOM" id="CLU_3269529_0_0_9"/>
<reference evidence="2 3" key="1">
    <citation type="submission" date="2010-07" db="EMBL/GenBank/DDBJ databases">
        <authorList>
            <person name="Sid Ahmed O."/>
        </authorList>
    </citation>
    <scope>NUCLEOTIDE SEQUENCE [LARGE SCALE GENOMIC DNA]</scope>
    <source>
        <strain evidence="2 3">TX4248</strain>
    </source>
</reference>
<dbReference type="EMBL" id="AEBR01000006">
    <property type="protein sequence ID" value="EFM84044.1"/>
    <property type="molecule type" value="Genomic_DNA"/>
</dbReference>
<dbReference type="AlphaFoldDB" id="A0A125W9R9"/>